<evidence type="ECO:0000313" key="1">
    <source>
        <dbReference type="EMBL" id="WPB83879.1"/>
    </source>
</evidence>
<proteinExistence type="predicted"/>
<dbReference type="Proteomes" id="UP001305521">
    <property type="component" value="Chromosome"/>
</dbReference>
<gene>
    <name evidence="1" type="ORF">R9Z33_17395</name>
</gene>
<organism evidence="1 2">
    <name type="scientific">Sediminicoccus rosea</name>
    <dbReference type="NCBI Taxonomy" id="1225128"/>
    <lineage>
        <taxon>Bacteria</taxon>
        <taxon>Pseudomonadati</taxon>
        <taxon>Pseudomonadota</taxon>
        <taxon>Alphaproteobacteria</taxon>
        <taxon>Acetobacterales</taxon>
        <taxon>Roseomonadaceae</taxon>
        <taxon>Sediminicoccus</taxon>
    </lineage>
</organism>
<name>A0ABZ0PDU6_9PROT</name>
<dbReference type="RefSeq" id="WP_318647836.1">
    <property type="nucleotide sequence ID" value="NZ_CP137852.1"/>
</dbReference>
<dbReference type="EMBL" id="CP137852">
    <property type="protein sequence ID" value="WPB83879.1"/>
    <property type="molecule type" value="Genomic_DNA"/>
</dbReference>
<sequence>MSDRFVTPRLAELLTNRKLPTLVGWNRLEGRPRTDDIKGALRAEVHDALFMLTRQWQMGEYKGDDAGSPISASPVHASAPVSRFRCGTAPALDLDPAMPLEARVEARPIPFLRAGQPISLDIRLQMGRYWLKLARGVGDFALRYTELYRVELPDRADPRHAPAAAHPDVVQSFAAAAGRAMDGWKLLRHLEEGGAASDGMNAGAAAPALDDLAKPFRAWFARQYVAPPAPEEDAWHPERLEYRFALASDSRAGEKVLVAAEHHGGELDWHGYDLDPKAAPLGAPAALRETATALLPVPLTFPGMPDTRWWAFEDGRTNLGGIEVSTTDLGRMAFLEFALLYANDWYLMPLSLPRGELAELSGIAVTNVFGERFWVRPAGAGQDDDRNRWTMFTNSIRGRGRQTADTGLFVAPVTPKIQQGRPLDEVLLMRDEMANLVWGIERTVPMPDGRTRPGAEAARELRRHFEQQVRPPVVPPPAPTAPTAPLRYDAMSPVAEHWIPFLAAREPGSTRQTLLQRGSMLRFIEGEAGRPRRIVPRTATLREGLDQAKPAAYFLAEEEVPRAGVQVTRAFRRTRGRSGRTYVWLAMRKCTGRGEGQSGLTFDRLVPQDD</sequence>
<keyword evidence="2" id="KW-1185">Reference proteome</keyword>
<accession>A0ABZ0PDU6</accession>
<evidence type="ECO:0000313" key="2">
    <source>
        <dbReference type="Proteomes" id="UP001305521"/>
    </source>
</evidence>
<protein>
    <submittedName>
        <fullName evidence="1">Uncharacterized protein</fullName>
    </submittedName>
</protein>
<reference evidence="1 2" key="1">
    <citation type="submission" date="2023-11" db="EMBL/GenBank/DDBJ databases">
        <title>Arctic aerobic anoxygenic photoheterotroph Sediminicoccus rosea KRV36 adapts its photosynthesis to long days of polar summer.</title>
        <authorList>
            <person name="Tomasch J."/>
            <person name="Kopejtka K."/>
            <person name="Bily T."/>
            <person name="Gardiner A.T."/>
            <person name="Gardian Z."/>
            <person name="Shivaramu S."/>
            <person name="Koblizek M."/>
            <person name="Engelhardt F."/>
            <person name="Kaftan D."/>
        </authorList>
    </citation>
    <scope>NUCLEOTIDE SEQUENCE [LARGE SCALE GENOMIC DNA]</scope>
    <source>
        <strain evidence="1 2">R-30</strain>
    </source>
</reference>